<dbReference type="PANTHER" id="PTHR39190:SF1">
    <property type="entry name" value="FLAGELLAR ASSEMBLY FACTOR FLIW"/>
    <property type="match status" value="1"/>
</dbReference>
<comment type="caution">
    <text evidence="5">The sequence shown here is derived from an EMBL/GenBank/DDBJ whole genome shotgun (WGS) entry which is preliminary data.</text>
</comment>
<keyword evidence="5" id="KW-0966">Cell projection</keyword>
<dbReference type="Gene3D" id="2.30.290.10">
    <property type="entry name" value="BH3618-like"/>
    <property type="match status" value="1"/>
</dbReference>
<sequence>MKLQTKFEETIEVNESDILDFELGLPGFEEEKKFVLLPIEGTPFSILQSVISPDLAFITADPFVFFKNYDFELSNSDQDQLAVSTPGDVMVQVIVTVAEPFEKSTANLQAPVVINTKQNKAKQVIINDGNYGTRHHLNTTKREG</sequence>
<reference evidence="5 6" key="1">
    <citation type="submission" date="2021-01" db="EMBL/GenBank/DDBJ databases">
        <title>Genome Sequencing of Type Strains.</title>
        <authorList>
            <person name="Lemaire J.F."/>
            <person name="Inderbitzin P."/>
            <person name="Collins S.B."/>
            <person name="Wespe N."/>
            <person name="Knight-Connoni V."/>
        </authorList>
    </citation>
    <scope>NUCLEOTIDE SEQUENCE [LARGE SCALE GENOMIC DNA]</scope>
    <source>
        <strain evidence="5 6">DSM 14730</strain>
    </source>
</reference>
<comment type="similarity">
    <text evidence="4">Belongs to the FliW family.</text>
</comment>
<evidence type="ECO:0000256" key="2">
    <source>
        <dbReference type="ARBA" id="ARBA00022795"/>
    </source>
</evidence>
<evidence type="ECO:0000256" key="4">
    <source>
        <dbReference type="HAMAP-Rule" id="MF_01185"/>
    </source>
</evidence>
<dbReference type="Pfam" id="PF02623">
    <property type="entry name" value="FliW"/>
    <property type="match status" value="1"/>
</dbReference>
<keyword evidence="1 4" id="KW-0963">Cytoplasm</keyword>
<dbReference type="PANTHER" id="PTHR39190">
    <property type="entry name" value="FLAGELLAR ASSEMBLY FACTOR FLIW"/>
    <property type="match status" value="1"/>
</dbReference>
<protein>
    <recommendedName>
        <fullName evidence="4">Flagellar assembly factor FliW</fullName>
    </recommendedName>
</protein>
<name>A0ABS2ZJ90_9BACL</name>
<dbReference type="HAMAP" id="MF_01185">
    <property type="entry name" value="FliW"/>
    <property type="match status" value="1"/>
</dbReference>
<comment type="function">
    <text evidence="4">Acts as an anti-CsrA protein, binds CsrA and prevents it from repressing translation of its target genes, one of which is flagellin. Binds to flagellin and participates in the assembly of the flagellum.</text>
</comment>
<dbReference type="EMBL" id="JAFHKS010000044">
    <property type="protein sequence ID" value="MBN3546770.1"/>
    <property type="molecule type" value="Genomic_DNA"/>
</dbReference>
<keyword evidence="5" id="KW-0282">Flagellum</keyword>
<evidence type="ECO:0000256" key="3">
    <source>
        <dbReference type="ARBA" id="ARBA00022845"/>
    </source>
</evidence>
<dbReference type="InterPro" id="IPR003775">
    <property type="entry name" value="Flagellar_assembly_factor_FliW"/>
</dbReference>
<dbReference type="RefSeq" id="WP_188401073.1">
    <property type="nucleotide sequence ID" value="NZ_BMCE01000001.1"/>
</dbReference>
<proteinExistence type="inferred from homology"/>
<accession>A0ABS2ZJ90</accession>
<dbReference type="Proteomes" id="UP001319060">
    <property type="component" value="Unassembled WGS sequence"/>
</dbReference>
<evidence type="ECO:0000313" key="5">
    <source>
        <dbReference type="EMBL" id="MBN3546770.1"/>
    </source>
</evidence>
<gene>
    <name evidence="4" type="primary">fliW</name>
    <name evidence="5" type="ORF">JYA64_15790</name>
</gene>
<dbReference type="SUPFAM" id="SSF141457">
    <property type="entry name" value="BH3618-like"/>
    <property type="match status" value="1"/>
</dbReference>
<keyword evidence="2 4" id="KW-1005">Bacterial flagellum biogenesis</keyword>
<dbReference type="NCBIfam" id="NF009793">
    <property type="entry name" value="PRK13285.1-1"/>
    <property type="match status" value="1"/>
</dbReference>
<keyword evidence="3 4" id="KW-0810">Translation regulation</keyword>
<keyword evidence="5" id="KW-0969">Cilium</keyword>
<comment type="subcellular location">
    <subcellularLocation>
        <location evidence="4">Cytoplasm</location>
    </subcellularLocation>
</comment>
<evidence type="ECO:0000256" key="1">
    <source>
        <dbReference type="ARBA" id="ARBA00022490"/>
    </source>
</evidence>
<keyword evidence="4" id="KW-0143">Chaperone</keyword>
<dbReference type="InterPro" id="IPR024046">
    <property type="entry name" value="Flagellar_assmbl_FliW_dom_sf"/>
</dbReference>
<organism evidence="5 6">
    <name type="scientific">Fictibacillus barbaricus</name>
    <dbReference type="NCBI Taxonomy" id="182136"/>
    <lineage>
        <taxon>Bacteria</taxon>
        <taxon>Bacillati</taxon>
        <taxon>Bacillota</taxon>
        <taxon>Bacilli</taxon>
        <taxon>Bacillales</taxon>
        <taxon>Fictibacillaceae</taxon>
        <taxon>Fictibacillus</taxon>
    </lineage>
</organism>
<evidence type="ECO:0000313" key="6">
    <source>
        <dbReference type="Proteomes" id="UP001319060"/>
    </source>
</evidence>
<comment type="subunit">
    <text evidence="4">Interacts with translational regulator CsrA and flagellin(s).</text>
</comment>
<keyword evidence="6" id="KW-1185">Reference proteome</keyword>